<dbReference type="RefSeq" id="WP_345562108.1">
    <property type="nucleotide sequence ID" value="NZ_BAABDQ010000005.1"/>
</dbReference>
<feature type="region of interest" description="Disordered" evidence="1">
    <location>
        <begin position="1"/>
        <end position="34"/>
    </location>
</feature>
<name>A0ABP6WAC2_9ACTN</name>
<evidence type="ECO:0000313" key="2">
    <source>
        <dbReference type="EMBL" id="GAA3547839.1"/>
    </source>
</evidence>
<proteinExistence type="predicted"/>
<evidence type="ECO:0000256" key="1">
    <source>
        <dbReference type="SAM" id="MobiDB-lite"/>
    </source>
</evidence>
<organism evidence="2 3">
    <name type="scientific">Nonomuraea rosea</name>
    <dbReference type="NCBI Taxonomy" id="638574"/>
    <lineage>
        <taxon>Bacteria</taxon>
        <taxon>Bacillati</taxon>
        <taxon>Actinomycetota</taxon>
        <taxon>Actinomycetes</taxon>
        <taxon>Streptosporangiales</taxon>
        <taxon>Streptosporangiaceae</taxon>
        <taxon>Nonomuraea</taxon>
    </lineage>
</organism>
<evidence type="ECO:0000313" key="3">
    <source>
        <dbReference type="Proteomes" id="UP001500630"/>
    </source>
</evidence>
<comment type="caution">
    <text evidence="2">The sequence shown here is derived from an EMBL/GenBank/DDBJ whole genome shotgun (WGS) entry which is preliminary data.</text>
</comment>
<dbReference type="Proteomes" id="UP001500630">
    <property type="component" value="Unassembled WGS sequence"/>
</dbReference>
<keyword evidence="3" id="KW-1185">Reference proteome</keyword>
<gene>
    <name evidence="2" type="ORF">GCM10022419_030110</name>
</gene>
<dbReference type="EMBL" id="BAABDQ010000005">
    <property type="protein sequence ID" value="GAA3547839.1"/>
    <property type="molecule type" value="Genomic_DNA"/>
</dbReference>
<accession>A0ABP6WAC2</accession>
<protein>
    <submittedName>
        <fullName evidence="2">Uncharacterized protein</fullName>
    </submittedName>
</protein>
<sequence length="43" mass="4557">MVSALPEGTGTRYRVVAPAPPHPGARPAEPTLEDGYLALMDDH</sequence>
<reference evidence="3" key="1">
    <citation type="journal article" date="2019" name="Int. J. Syst. Evol. Microbiol.">
        <title>The Global Catalogue of Microorganisms (GCM) 10K type strain sequencing project: providing services to taxonomists for standard genome sequencing and annotation.</title>
        <authorList>
            <consortium name="The Broad Institute Genomics Platform"/>
            <consortium name="The Broad Institute Genome Sequencing Center for Infectious Disease"/>
            <person name="Wu L."/>
            <person name="Ma J."/>
        </authorList>
    </citation>
    <scope>NUCLEOTIDE SEQUENCE [LARGE SCALE GENOMIC DNA]</scope>
    <source>
        <strain evidence="3">JCM 17326</strain>
    </source>
</reference>